<keyword evidence="1" id="KW-0732">Signal</keyword>
<evidence type="ECO:0000256" key="1">
    <source>
        <dbReference type="SAM" id="SignalP"/>
    </source>
</evidence>
<accession>A0A0C3CNQ6</accession>
<sequence>MKLTFALMSAVLAASVSSVPMKRDVDPSLVPDFGHAANVNPTGTGDCDGAVNGTNGQPVKVPCSCPPDRNSFIQSLNANVNAGHAVNNPSIPVTFPTGQDSASKVARIQASLVTLQNLNGPGKGCPAASTTLVAQQAALQKRVFEEFTFSKRDVDPALVPDFGHAAGVNPTGTGDCDGAVNGTDGQPIKVPCSCPPDRTSFIQKLNANVAAGHAINNPSVAVTFPTGQDNVSQVARIQASLVTLQNLNGPGQGCPAASTTFVAQQQALQRRGTVDFLY</sequence>
<dbReference type="STRING" id="765440.A0A0C3CNQ6"/>
<keyword evidence="3" id="KW-1185">Reference proteome</keyword>
<reference evidence="3" key="2">
    <citation type="submission" date="2015-01" db="EMBL/GenBank/DDBJ databases">
        <title>Evolutionary Origins and Diversification of the Mycorrhizal Mutualists.</title>
        <authorList>
            <consortium name="DOE Joint Genome Institute"/>
            <consortium name="Mycorrhizal Genomics Consortium"/>
            <person name="Kohler A."/>
            <person name="Kuo A."/>
            <person name="Nagy L.G."/>
            <person name="Floudas D."/>
            <person name="Copeland A."/>
            <person name="Barry K.W."/>
            <person name="Cichocki N."/>
            <person name="Veneault-Fourrey C."/>
            <person name="LaButti K."/>
            <person name="Lindquist E.A."/>
            <person name="Lipzen A."/>
            <person name="Lundell T."/>
            <person name="Morin E."/>
            <person name="Murat C."/>
            <person name="Riley R."/>
            <person name="Ohm R."/>
            <person name="Sun H."/>
            <person name="Tunlid A."/>
            <person name="Henrissat B."/>
            <person name="Grigoriev I.V."/>
            <person name="Hibbett D.S."/>
            <person name="Martin F."/>
        </authorList>
    </citation>
    <scope>NUCLEOTIDE SEQUENCE [LARGE SCALE GENOMIC DNA]</scope>
    <source>
        <strain evidence="3">F 1598</strain>
    </source>
</reference>
<evidence type="ECO:0008006" key="4">
    <source>
        <dbReference type="Google" id="ProtNLM"/>
    </source>
</evidence>
<evidence type="ECO:0000313" key="2">
    <source>
        <dbReference type="EMBL" id="KIM91372.1"/>
    </source>
</evidence>
<evidence type="ECO:0000313" key="3">
    <source>
        <dbReference type="Proteomes" id="UP000054166"/>
    </source>
</evidence>
<name>A0A0C3CNQ6_PILCF</name>
<dbReference type="HOGENOM" id="CLU_085129_0_0_1"/>
<protein>
    <recommendedName>
        <fullName evidence="4">Chorismate mutase domain-containing protein</fullName>
    </recommendedName>
</protein>
<dbReference type="AlphaFoldDB" id="A0A0C3CNQ6"/>
<dbReference type="EMBL" id="KN832971">
    <property type="protein sequence ID" value="KIM91372.1"/>
    <property type="molecule type" value="Genomic_DNA"/>
</dbReference>
<feature type="chain" id="PRO_5002162728" description="Chorismate mutase domain-containing protein" evidence="1">
    <location>
        <begin position="19"/>
        <end position="278"/>
    </location>
</feature>
<proteinExistence type="predicted"/>
<gene>
    <name evidence="2" type="ORF">PILCRDRAFT_810645</name>
</gene>
<feature type="signal peptide" evidence="1">
    <location>
        <begin position="1"/>
        <end position="18"/>
    </location>
</feature>
<dbReference type="OrthoDB" id="2140240at2759"/>
<reference evidence="2 3" key="1">
    <citation type="submission" date="2014-04" db="EMBL/GenBank/DDBJ databases">
        <authorList>
            <consortium name="DOE Joint Genome Institute"/>
            <person name="Kuo A."/>
            <person name="Tarkka M."/>
            <person name="Buscot F."/>
            <person name="Kohler A."/>
            <person name="Nagy L.G."/>
            <person name="Floudas D."/>
            <person name="Copeland A."/>
            <person name="Barry K.W."/>
            <person name="Cichocki N."/>
            <person name="Veneault-Fourrey C."/>
            <person name="LaButti K."/>
            <person name="Lindquist E.A."/>
            <person name="Lipzen A."/>
            <person name="Lundell T."/>
            <person name="Morin E."/>
            <person name="Murat C."/>
            <person name="Sun H."/>
            <person name="Tunlid A."/>
            <person name="Henrissat B."/>
            <person name="Grigoriev I.V."/>
            <person name="Hibbett D.S."/>
            <person name="Martin F."/>
            <person name="Nordberg H.P."/>
            <person name="Cantor M.N."/>
            <person name="Hua S.X."/>
        </authorList>
    </citation>
    <scope>NUCLEOTIDE SEQUENCE [LARGE SCALE GENOMIC DNA]</scope>
    <source>
        <strain evidence="2 3">F 1598</strain>
    </source>
</reference>
<dbReference type="InParanoid" id="A0A0C3CNQ6"/>
<organism evidence="2 3">
    <name type="scientific">Piloderma croceum (strain F 1598)</name>
    <dbReference type="NCBI Taxonomy" id="765440"/>
    <lineage>
        <taxon>Eukaryota</taxon>
        <taxon>Fungi</taxon>
        <taxon>Dikarya</taxon>
        <taxon>Basidiomycota</taxon>
        <taxon>Agaricomycotina</taxon>
        <taxon>Agaricomycetes</taxon>
        <taxon>Agaricomycetidae</taxon>
        <taxon>Atheliales</taxon>
        <taxon>Atheliaceae</taxon>
        <taxon>Piloderma</taxon>
    </lineage>
</organism>
<dbReference type="Proteomes" id="UP000054166">
    <property type="component" value="Unassembled WGS sequence"/>
</dbReference>